<protein>
    <submittedName>
        <fullName evidence="1">Uncharacterized protein</fullName>
    </submittedName>
</protein>
<reference evidence="1" key="1">
    <citation type="submission" date="2022-04" db="EMBL/GenBank/DDBJ databases">
        <title>Hymenobacter sp. isolated from the air.</title>
        <authorList>
            <person name="Won M."/>
            <person name="Lee C.-M."/>
            <person name="Woen H.-Y."/>
            <person name="Kwon S.-W."/>
        </authorList>
    </citation>
    <scope>NUCLEOTIDE SEQUENCE</scope>
    <source>
        <strain evidence="1">5420S-77</strain>
        <plasmid evidence="1">unnamed5</plasmid>
    </source>
</reference>
<gene>
    <name evidence="1" type="ORF">MUN86_28305</name>
</gene>
<name>A0ABY4GFG6_9BACT</name>
<proteinExistence type="predicted"/>
<evidence type="ECO:0000313" key="2">
    <source>
        <dbReference type="Proteomes" id="UP000830401"/>
    </source>
</evidence>
<organism evidence="1 2">
    <name type="scientific">Hymenobacter volaticus</name>
    <dbReference type="NCBI Taxonomy" id="2932254"/>
    <lineage>
        <taxon>Bacteria</taxon>
        <taxon>Pseudomonadati</taxon>
        <taxon>Bacteroidota</taxon>
        <taxon>Cytophagia</taxon>
        <taxon>Cytophagales</taxon>
        <taxon>Hymenobacteraceae</taxon>
        <taxon>Hymenobacter</taxon>
    </lineage>
</organism>
<sequence>MGPAYNSTTLRRSSCLPPHCSRPAPTDEELVLACVILFVGQLDLTAWLTQVAACEPERELTLLLGALARGELHESSWSGLIPRLLGSDRAQRKLRTRLASQPWPLNLLLSLLGKYMARPTA</sequence>
<dbReference type="Proteomes" id="UP000830401">
    <property type="component" value="Plasmid unnamed5"/>
</dbReference>
<evidence type="ECO:0000313" key="1">
    <source>
        <dbReference type="EMBL" id="UOQ69545.1"/>
    </source>
</evidence>
<dbReference type="RefSeq" id="WP_245127377.1">
    <property type="nucleotide sequence ID" value="NZ_CP095066.1"/>
</dbReference>
<dbReference type="EMBL" id="CP095066">
    <property type="protein sequence ID" value="UOQ69545.1"/>
    <property type="molecule type" value="Genomic_DNA"/>
</dbReference>
<keyword evidence="2" id="KW-1185">Reference proteome</keyword>
<geneLocation type="plasmid" evidence="1 2">
    <name>unnamed5</name>
</geneLocation>
<accession>A0ABY4GFG6</accession>
<keyword evidence="1" id="KW-0614">Plasmid</keyword>